<dbReference type="AlphaFoldDB" id="A0AAW9S489"/>
<keyword evidence="3" id="KW-1185">Reference proteome</keyword>
<evidence type="ECO:0000256" key="1">
    <source>
        <dbReference type="SAM" id="Phobius"/>
    </source>
</evidence>
<proteinExistence type="predicted"/>
<sequence length="137" mass="15977">MTEPSLEEMMRYMNEGKIQMLYLSLIIYSLLFGITCLIILRKYFVPDSYTIFPKAILALCIVGYLFFVSYRLYTYKYGKNQSPWGGGIYLAYYECIKCKSLHGGIYGKGPTKSVIFDKKSIHKWKALEKRSLMLNMI</sequence>
<gene>
    <name evidence="2" type="ORF">AAG747_04675</name>
</gene>
<keyword evidence="1" id="KW-1133">Transmembrane helix</keyword>
<evidence type="ECO:0000313" key="2">
    <source>
        <dbReference type="EMBL" id="MEN7547189.1"/>
    </source>
</evidence>
<keyword evidence="1" id="KW-0472">Membrane</keyword>
<evidence type="ECO:0000313" key="3">
    <source>
        <dbReference type="Proteomes" id="UP001403385"/>
    </source>
</evidence>
<feature type="transmembrane region" description="Helical" evidence="1">
    <location>
        <begin position="21"/>
        <end position="40"/>
    </location>
</feature>
<keyword evidence="1" id="KW-0812">Transmembrane</keyword>
<comment type="caution">
    <text evidence="2">The sequence shown here is derived from an EMBL/GenBank/DDBJ whole genome shotgun (WGS) entry which is preliminary data.</text>
</comment>
<dbReference type="Proteomes" id="UP001403385">
    <property type="component" value="Unassembled WGS sequence"/>
</dbReference>
<protein>
    <submittedName>
        <fullName evidence="2">Uncharacterized protein</fullName>
    </submittedName>
</protein>
<reference evidence="2 3" key="1">
    <citation type="submission" date="2024-04" db="EMBL/GenBank/DDBJ databases">
        <title>Novel genus in family Flammeovirgaceae.</title>
        <authorList>
            <person name="Nguyen T.H."/>
            <person name="Vuong T.Q."/>
            <person name="Le H."/>
            <person name="Kim S.-G."/>
        </authorList>
    </citation>
    <scope>NUCLEOTIDE SEQUENCE [LARGE SCALE GENOMIC DNA]</scope>
    <source>
        <strain evidence="2 3">JCM 23209</strain>
    </source>
</reference>
<dbReference type="RefSeq" id="WP_346819974.1">
    <property type="nucleotide sequence ID" value="NZ_JBDKWZ010000002.1"/>
</dbReference>
<feature type="transmembrane region" description="Helical" evidence="1">
    <location>
        <begin position="52"/>
        <end position="73"/>
    </location>
</feature>
<accession>A0AAW9S489</accession>
<organism evidence="2 3">
    <name type="scientific">Rapidithrix thailandica</name>
    <dbReference type="NCBI Taxonomy" id="413964"/>
    <lineage>
        <taxon>Bacteria</taxon>
        <taxon>Pseudomonadati</taxon>
        <taxon>Bacteroidota</taxon>
        <taxon>Cytophagia</taxon>
        <taxon>Cytophagales</taxon>
        <taxon>Flammeovirgaceae</taxon>
        <taxon>Rapidithrix</taxon>
    </lineage>
</organism>
<dbReference type="EMBL" id="JBDKWZ010000002">
    <property type="protein sequence ID" value="MEN7547189.1"/>
    <property type="molecule type" value="Genomic_DNA"/>
</dbReference>
<name>A0AAW9S489_9BACT</name>